<proteinExistence type="predicted"/>
<keyword evidence="3" id="KW-0804">Transcription</keyword>
<gene>
    <name evidence="5" type="ordered locus">Tresu_2548</name>
</gene>
<dbReference type="PANTHER" id="PTHR43280:SF2">
    <property type="entry name" value="HTH-TYPE TRANSCRIPTIONAL REGULATOR EXSA"/>
    <property type="match status" value="1"/>
</dbReference>
<evidence type="ECO:0000256" key="2">
    <source>
        <dbReference type="ARBA" id="ARBA00023125"/>
    </source>
</evidence>
<reference evidence="6" key="2">
    <citation type="submission" date="2011-04" db="EMBL/GenBank/DDBJ databases">
        <title>The complete genome of chromosome of Treponema succinifaciens DSM 2489.</title>
        <authorList>
            <person name="Lucas S."/>
            <person name="Copeland A."/>
            <person name="Lapidus A."/>
            <person name="Bruce D."/>
            <person name="Goodwin L."/>
            <person name="Pitluck S."/>
            <person name="Peters L."/>
            <person name="Kyrpides N."/>
            <person name="Mavromatis K."/>
            <person name="Ivanova N."/>
            <person name="Ovchinnikova G."/>
            <person name="Teshima H."/>
            <person name="Detter J.C."/>
            <person name="Tapia R."/>
            <person name="Han C."/>
            <person name="Land M."/>
            <person name="Hauser L."/>
            <person name="Markowitz V."/>
            <person name="Cheng J.-F."/>
            <person name="Hugenholtz P."/>
            <person name="Woyke T."/>
            <person name="Wu D."/>
            <person name="Gronow S."/>
            <person name="Wellnitz S."/>
            <person name="Brambilla E."/>
            <person name="Klenk H.-P."/>
            <person name="Eisen J.A."/>
        </authorList>
    </citation>
    <scope>NUCLEOTIDE SEQUENCE [LARGE SCALE GENOMIC DNA]</scope>
    <source>
        <strain evidence="6">ATCC 33096 / DSM 2489 / 6091</strain>
    </source>
</reference>
<protein>
    <submittedName>
        <fullName evidence="5">Transcriptional regulator, AraC family</fullName>
    </submittedName>
</protein>
<reference evidence="5 6" key="1">
    <citation type="journal article" date="2011" name="Stand. Genomic Sci.">
        <title>Complete genome sequence of Treponema succinifaciens type strain (6091).</title>
        <authorList>
            <person name="Han C."/>
            <person name="Gronow S."/>
            <person name="Teshima H."/>
            <person name="Lapidus A."/>
            <person name="Nolan M."/>
            <person name="Lucas S."/>
            <person name="Hammon N."/>
            <person name="Deshpande S."/>
            <person name="Cheng J.F."/>
            <person name="Zeytun A."/>
            <person name="Tapia R."/>
            <person name="Goodwin L."/>
            <person name="Pitluck S."/>
            <person name="Liolios K."/>
            <person name="Pagani I."/>
            <person name="Ivanova N."/>
            <person name="Mavromatis K."/>
            <person name="Mikhailova N."/>
            <person name="Huntemann M."/>
            <person name="Pati A."/>
            <person name="Chen A."/>
            <person name="Palaniappan K."/>
            <person name="Land M."/>
            <person name="Hauser L."/>
            <person name="Brambilla E.M."/>
            <person name="Rohde M."/>
            <person name="Goker M."/>
            <person name="Woyke T."/>
            <person name="Bristow J."/>
            <person name="Eisen J.A."/>
            <person name="Markowitz V."/>
            <person name="Hugenholtz P."/>
            <person name="Kyrpides N.C."/>
            <person name="Klenk H.P."/>
            <person name="Detter J.C."/>
        </authorList>
    </citation>
    <scope>NUCLEOTIDE SEQUENCE [LARGE SCALE GENOMIC DNA]</scope>
    <source>
        <strain evidence="6">ATCC 33096 / DSM 2489 / 6091</strain>
    </source>
</reference>
<dbReference type="RefSeq" id="WP_013702660.1">
    <property type="nucleotide sequence ID" value="NC_015385.1"/>
</dbReference>
<dbReference type="GO" id="GO:0003700">
    <property type="term" value="F:DNA-binding transcription factor activity"/>
    <property type="evidence" value="ECO:0007669"/>
    <property type="project" value="InterPro"/>
</dbReference>
<dbReference type="PANTHER" id="PTHR43280">
    <property type="entry name" value="ARAC-FAMILY TRANSCRIPTIONAL REGULATOR"/>
    <property type="match status" value="1"/>
</dbReference>
<dbReference type="SUPFAM" id="SSF46689">
    <property type="entry name" value="Homeodomain-like"/>
    <property type="match status" value="2"/>
</dbReference>
<evidence type="ECO:0000259" key="4">
    <source>
        <dbReference type="PROSITE" id="PS01124"/>
    </source>
</evidence>
<accession>F2NXR6</accession>
<dbReference type="InterPro" id="IPR018060">
    <property type="entry name" value="HTH_AraC"/>
</dbReference>
<dbReference type="GeneID" id="302999660"/>
<dbReference type="eggNOG" id="COG2207">
    <property type="taxonomic scope" value="Bacteria"/>
</dbReference>
<organism evidence="5 6">
    <name type="scientific">Treponema succinifaciens (strain ATCC 33096 / DSM 2489 / 6091)</name>
    <dbReference type="NCBI Taxonomy" id="869209"/>
    <lineage>
        <taxon>Bacteria</taxon>
        <taxon>Pseudomonadati</taxon>
        <taxon>Spirochaetota</taxon>
        <taxon>Spirochaetia</taxon>
        <taxon>Spirochaetales</taxon>
        <taxon>Treponemataceae</taxon>
        <taxon>Treponema</taxon>
    </lineage>
</organism>
<dbReference type="STRING" id="869209.Tresu_2548"/>
<sequence>MKKNMNDELARIKSEPALSQELFRRREYSIYHLEYDKELAFYDAVKKGDFDLVKRLMLPLRNEKLGKLSENPLRNLKYHLVITVAMITRFCIEGGLPPEPAYTLSDIYIRQIDSAGDEDTITMLHREAVFDFTSRMKELKEVHGLSRRTTAAIDYIYDHLNEKIQLFRMAETLGVNKTYLCALFRRETGITVGQYVMKKKIEAAEKMLLYSENSSAQISALFSFSSASHFIEIFKKETGLTPSHYRKIRRSEAFTTMAEK</sequence>
<dbReference type="GO" id="GO:0043565">
    <property type="term" value="F:sequence-specific DNA binding"/>
    <property type="evidence" value="ECO:0007669"/>
    <property type="project" value="InterPro"/>
</dbReference>
<dbReference type="EMBL" id="CP002631">
    <property type="protein sequence ID" value="AEB15410.1"/>
    <property type="molecule type" value="Genomic_DNA"/>
</dbReference>
<dbReference type="PROSITE" id="PS01124">
    <property type="entry name" value="HTH_ARAC_FAMILY_2"/>
    <property type="match status" value="1"/>
</dbReference>
<dbReference type="Gene3D" id="1.10.10.60">
    <property type="entry name" value="Homeodomain-like"/>
    <property type="match status" value="2"/>
</dbReference>
<feature type="domain" description="HTH araC/xylS-type" evidence="4">
    <location>
        <begin position="150"/>
        <end position="248"/>
    </location>
</feature>
<keyword evidence="6" id="KW-1185">Reference proteome</keyword>
<dbReference type="KEGG" id="tsu:Tresu_2548"/>
<evidence type="ECO:0000313" key="6">
    <source>
        <dbReference type="Proteomes" id="UP000006852"/>
    </source>
</evidence>
<dbReference type="Pfam" id="PF12833">
    <property type="entry name" value="HTH_18"/>
    <property type="match status" value="1"/>
</dbReference>
<name>F2NXR6_TRES6</name>
<evidence type="ECO:0000256" key="1">
    <source>
        <dbReference type="ARBA" id="ARBA00023015"/>
    </source>
</evidence>
<evidence type="ECO:0000256" key="3">
    <source>
        <dbReference type="ARBA" id="ARBA00023163"/>
    </source>
</evidence>
<keyword evidence="1" id="KW-0805">Transcription regulation</keyword>
<dbReference type="SMART" id="SM00342">
    <property type="entry name" value="HTH_ARAC"/>
    <property type="match status" value="1"/>
</dbReference>
<keyword evidence="2" id="KW-0238">DNA-binding</keyword>
<dbReference type="InterPro" id="IPR009057">
    <property type="entry name" value="Homeodomain-like_sf"/>
</dbReference>
<dbReference type="HOGENOM" id="CLU_036605_3_0_12"/>
<evidence type="ECO:0000313" key="5">
    <source>
        <dbReference type="EMBL" id="AEB15410.1"/>
    </source>
</evidence>
<dbReference type="AlphaFoldDB" id="F2NXR6"/>
<dbReference type="Proteomes" id="UP000006852">
    <property type="component" value="Chromosome"/>
</dbReference>